<reference evidence="1" key="2">
    <citation type="journal article" date="2022" name="Microbiol. Resour. Announc.">
        <title>Metagenome Sequencing to Explore Phylogenomics of Terrestrial Cyanobacteria.</title>
        <authorList>
            <person name="Ward R.D."/>
            <person name="Stajich J.E."/>
            <person name="Johansen J.R."/>
            <person name="Huntemann M."/>
            <person name="Clum A."/>
            <person name="Foster B."/>
            <person name="Foster B."/>
            <person name="Roux S."/>
            <person name="Palaniappan K."/>
            <person name="Varghese N."/>
            <person name="Mukherjee S."/>
            <person name="Reddy T.B.K."/>
            <person name="Daum C."/>
            <person name="Copeland A."/>
            <person name="Chen I.A."/>
            <person name="Ivanova N.N."/>
            <person name="Kyrpides N.C."/>
            <person name="Shapiro N."/>
            <person name="Eloe-Fadrosh E.A."/>
            <person name="Pietrasiak N."/>
        </authorList>
    </citation>
    <scope>NUCLEOTIDE SEQUENCE</scope>
    <source>
        <strain evidence="1">CPER-KK1</strain>
    </source>
</reference>
<dbReference type="Proteomes" id="UP000753908">
    <property type="component" value="Unassembled WGS sequence"/>
</dbReference>
<dbReference type="InterPro" id="IPR023393">
    <property type="entry name" value="START-like_dom_sf"/>
</dbReference>
<dbReference type="InterPro" id="IPR018971">
    <property type="entry name" value="DUF1997"/>
</dbReference>
<dbReference type="AlphaFoldDB" id="A0A951PNE2"/>
<comment type="caution">
    <text evidence="1">The sequence shown here is derived from an EMBL/GenBank/DDBJ whole genome shotgun (WGS) entry which is preliminary data.</text>
</comment>
<protein>
    <submittedName>
        <fullName evidence="1">DUF1997 domain-containing protein</fullName>
    </submittedName>
</protein>
<evidence type="ECO:0000313" key="1">
    <source>
        <dbReference type="EMBL" id="MBW4547175.1"/>
    </source>
</evidence>
<evidence type="ECO:0000313" key="2">
    <source>
        <dbReference type="Proteomes" id="UP000753908"/>
    </source>
</evidence>
<organism evidence="1 2">
    <name type="scientific">Symplocastrum torsivum CPER-KK1</name>
    <dbReference type="NCBI Taxonomy" id="450513"/>
    <lineage>
        <taxon>Bacteria</taxon>
        <taxon>Bacillati</taxon>
        <taxon>Cyanobacteriota</taxon>
        <taxon>Cyanophyceae</taxon>
        <taxon>Oscillatoriophycideae</taxon>
        <taxon>Oscillatoriales</taxon>
        <taxon>Microcoleaceae</taxon>
        <taxon>Symplocastrum</taxon>
    </lineage>
</organism>
<dbReference type="Gene3D" id="3.30.530.20">
    <property type="match status" value="1"/>
</dbReference>
<proteinExistence type="predicted"/>
<dbReference type="Pfam" id="PF09366">
    <property type="entry name" value="DUF1997"/>
    <property type="match status" value="1"/>
</dbReference>
<reference evidence="1" key="1">
    <citation type="submission" date="2021-05" db="EMBL/GenBank/DDBJ databases">
        <authorList>
            <person name="Pietrasiak N."/>
            <person name="Ward R."/>
            <person name="Stajich J.E."/>
            <person name="Kurbessoian T."/>
        </authorList>
    </citation>
    <scope>NUCLEOTIDE SEQUENCE</scope>
    <source>
        <strain evidence="1">CPER-KK1</strain>
    </source>
</reference>
<dbReference type="EMBL" id="JAHHIF010000036">
    <property type="protein sequence ID" value="MBW4547175.1"/>
    <property type="molecule type" value="Genomic_DNA"/>
</dbReference>
<accession>A0A951PNE2</accession>
<name>A0A951PNE2_9CYAN</name>
<gene>
    <name evidence="1" type="ORF">KME25_22465</name>
</gene>
<sequence>MQSHFADNRQIEVEQAHLNAQSSYSKTDTFVPQSPLSASELTHFHSHFQDCMEMYAEQEQVIDYLDAHQNWFSHCAHPMKVEPIGQNAYAVVIGQFGAFGYEVEPKVGLELLPQQDGIYRIQTVPVPNYEAPGYDVDFQASQAFVEVPAGEYFQESEHKGLPLPKAVTRVEWNLDLSVAIRFPKFIHKLPHSLIQSTGDRILRQVVRQVSRRLTHKVQEDFHTSLGLPMPKKSKRH</sequence>